<sequence length="349" mass="39574">MLSDRATAQSRLARLFKVNHSALLCINDRTPIGRPTDLYSSRGSRTDVFAVKFRPNSPFNSIFSSHGKDPRQQTHPSMKLIKLPEVAKTKHISFQLYRQTKTTRKFGYDYFVSTPSGQKPERGWPLLLFLHGSGESQNGEGDIQYTLRHGIPKIILCYDRLKDGQEPKIDIPAYCQSENPSSDDFSGTPVPEEVCKFYAENFITVSPSLDKKYGYGWKADVLNALLEEMLPNLEVDLDRVHITGFSMGGCGVWELGVYCSERFASLVPICGEVASNIHRTAQIPQWIFHGDADRIVPLEHSQEMYQALMNANAKNVKFTIYPKVHHDAWTITYNNIQVGQWILEQKRGS</sequence>
<protein>
    <submittedName>
        <fullName evidence="4">Dienelactone hydrolase</fullName>
    </submittedName>
</protein>
<keyword evidence="1" id="KW-0732">Signal</keyword>
<dbReference type="GO" id="GO:0016787">
    <property type="term" value="F:hydrolase activity"/>
    <property type="evidence" value="ECO:0007669"/>
    <property type="project" value="UniProtKB-KW"/>
</dbReference>
<keyword evidence="2 4" id="KW-0378">Hydrolase</keyword>
<dbReference type="SUPFAM" id="SSF53474">
    <property type="entry name" value="alpha/beta-Hydrolases"/>
    <property type="match status" value="1"/>
</dbReference>
<feature type="domain" description="Phospholipase/carboxylesterase/thioesterase" evidence="3">
    <location>
        <begin position="222"/>
        <end position="330"/>
    </location>
</feature>
<dbReference type="InterPro" id="IPR029058">
    <property type="entry name" value="AB_hydrolase_fold"/>
</dbReference>
<evidence type="ECO:0000259" key="3">
    <source>
        <dbReference type="Pfam" id="PF02230"/>
    </source>
</evidence>
<evidence type="ECO:0000256" key="1">
    <source>
        <dbReference type="ARBA" id="ARBA00022729"/>
    </source>
</evidence>
<dbReference type="STRING" id="1890364.A0A2P6NBJ4"/>
<proteinExistence type="predicted"/>
<dbReference type="PANTHER" id="PTHR43037:SF5">
    <property type="entry name" value="FERULOYL ESTERASE"/>
    <property type="match status" value="1"/>
</dbReference>
<dbReference type="Gene3D" id="3.40.50.1820">
    <property type="entry name" value="alpha/beta hydrolase"/>
    <property type="match status" value="1"/>
</dbReference>
<organism evidence="4 5">
    <name type="scientific">Planoprotostelium fungivorum</name>
    <dbReference type="NCBI Taxonomy" id="1890364"/>
    <lineage>
        <taxon>Eukaryota</taxon>
        <taxon>Amoebozoa</taxon>
        <taxon>Evosea</taxon>
        <taxon>Variosea</taxon>
        <taxon>Cavosteliida</taxon>
        <taxon>Cavosteliaceae</taxon>
        <taxon>Planoprotostelium</taxon>
    </lineage>
</organism>
<accession>A0A2P6NBJ4</accession>
<gene>
    <name evidence="4" type="ORF">PROFUN_04553</name>
</gene>
<dbReference type="InterPro" id="IPR003140">
    <property type="entry name" value="PLipase/COase/thioEstase"/>
</dbReference>
<dbReference type="Pfam" id="PF02230">
    <property type="entry name" value="Abhydrolase_2"/>
    <property type="match status" value="1"/>
</dbReference>
<dbReference type="OrthoDB" id="2152248at2759"/>
<dbReference type="Proteomes" id="UP000241769">
    <property type="component" value="Unassembled WGS sequence"/>
</dbReference>
<keyword evidence="5" id="KW-1185">Reference proteome</keyword>
<name>A0A2P6NBJ4_9EUKA</name>
<comment type="caution">
    <text evidence="4">The sequence shown here is derived from an EMBL/GenBank/DDBJ whole genome shotgun (WGS) entry which is preliminary data.</text>
</comment>
<dbReference type="AlphaFoldDB" id="A0A2P6NBJ4"/>
<dbReference type="InParanoid" id="A0A2P6NBJ4"/>
<reference evidence="4 5" key="1">
    <citation type="journal article" date="2018" name="Genome Biol. Evol.">
        <title>Multiple Roots of Fruiting Body Formation in Amoebozoa.</title>
        <authorList>
            <person name="Hillmann F."/>
            <person name="Forbes G."/>
            <person name="Novohradska S."/>
            <person name="Ferling I."/>
            <person name="Riege K."/>
            <person name="Groth M."/>
            <person name="Westermann M."/>
            <person name="Marz M."/>
            <person name="Spaller T."/>
            <person name="Winckler T."/>
            <person name="Schaap P."/>
            <person name="Glockner G."/>
        </authorList>
    </citation>
    <scope>NUCLEOTIDE SEQUENCE [LARGE SCALE GENOMIC DNA]</scope>
    <source>
        <strain evidence="4 5">Jena</strain>
    </source>
</reference>
<evidence type="ECO:0000313" key="5">
    <source>
        <dbReference type="Proteomes" id="UP000241769"/>
    </source>
</evidence>
<dbReference type="PANTHER" id="PTHR43037">
    <property type="entry name" value="UNNAMED PRODUCT-RELATED"/>
    <property type="match status" value="1"/>
</dbReference>
<evidence type="ECO:0000256" key="2">
    <source>
        <dbReference type="ARBA" id="ARBA00022801"/>
    </source>
</evidence>
<dbReference type="InterPro" id="IPR050955">
    <property type="entry name" value="Plant_Biomass_Hydrol_Est"/>
</dbReference>
<dbReference type="EMBL" id="MDYQ01000128">
    <property type="protein sequence ID" value="PRP81318.1"/>
    <property type="molecule type" value="Genomic_DNA"/>
</dbReference>
<evidence type="ECO:0000313" key="4">
    <source>
        <dbReference type="EMBL" id="PRP81318.1"/>
    </source>
</evidence>